<name>A0AAF0YEJ9_9TREE</name>
<feature type="domain" description="PXA" evidence="9">
    <location>
        <begin position="479"/>
        <end position="663"/>
    </location>
</feature>
<evidence type="ECO:0000259" key="7">
    <source>
        <dbReference type="PROSITE" id="PS50132"/>
    </source>
</evidence>
<evidence type="ECO:0000313" key="10">
    <source>
        <dbReference type="EMBL" id="WOO85285.1"/>
    </source>
</evidence>
<dbReference type="PROSITE" id="PS51207">
    <property type="entry name" value="PXA"/>
    <property type="match status" value="1"/>
</dbReference>
<dbReference type="GeneID" id="87811951"/>
<dbReference type="GO" id="GO:0035091">
    <property type="term" value="F:phosphatidylinositol binding"/>
    <property type="evidence" value="ECO:0007669"/>
    <property type="project" value="InterPro"/>
</dbReference>
<dbReference type="CDD" id="cd11771">
    <property type="entry name" value="SH3_Pex13p_fungal"/>
    <property type="match status" value="1"/>
</dbReference>
<dbReference type="PROSITE" id="PS50002">
    <property type="entry name" value="SH3"/>
    <property type="match status" value="1"/>
</dbReference>
<feature type="compositionally biased region" description="Polar residues" evidence="4">
    <location>
        <begin position="975"/>
        <end position="989"/>
    </location>
</feature>
<dbReference type="Pfam" id="PF04088">
    <property type="entry name" value="Peroxin-13_N"/>
    <property type="match status" value="1"/>
</dbReference>
<organism evidence="10 11">
    <name type="scientific">Vanrija pseudolonga</name>
    <dbReference type="NCBI Taxonomy" id="143232"/>
    <lineage>
        <taxon>Eukaryota</taxon>
        <taxon>Fungi</taxon>
        <taxon>Dikarya</taxon>
        <taxon>Basidiomycota</taxon>
        <taxon>Agaricomycotina</taxon>
        <taxon>Tremellomycetes</taxon>
        <taxon>Trichosporonales</taxon>
        <taxon>Trichosporonaceae</taxon>
        <taxon>Vanrija</taxon>
    </lineage>
</organism>
<accession>A0AAF0YEJ9</accession>
<keyword evidence="5" id="KW-0812">Transmembrane</keyword>
<dbReference type="InterPro" id="IPR036305">
    <property type="entry name" value="RGS_sf"/>
</dbReference>
<dbReference type="SMART" id="SM00326">
    <property type="entry name" value="SH3"/>
    <property type="match status" value="1"/>
</dbReference>
<keyword evidence="5" id="KW-1133">Transmembrane helix</keyword>
<feature type="compositionally biased region" description="Low complexity" evidence="4">
    <location>
        <begin position="15"/>
        <end position="27"/>
    </location>
</feature>
<dbReference type="PANTHER" id="PTHR22775:SF3">
    <property type="entry name" value="SORTING NEXIN-13"/>
    <property type="match status" value="1"/>
</dbReference>
<dbReference type="PROSITE" id="PS50132">
    <property type="entry name" value="RGS"/>
    <property type="match status" value="1"/>
</dbReference>
<feature type="transmembrane region" description="Helical" evidence="5">
    <location>
        <begin position="399"/>
        <end position="422"/>
    </location>
</feature>
<dbReference type="InterPro" id="IPR001452">
    <property type="entry name" value="SH3_domain"/>
</dbReference>
<dbReference type="InterPro" id="IPR007223">
    <property type="entry name" value="Peroxin-13_N"/>
</dbReference>
<proteinExistence type="inferred from homology"/>
<dbReference type="Gene3D" id="1.10.167.10">
    <property type="entry name" value="Regulator of G-protein Signalling 4, domain 2"/>
    <property type="match status" value="1"/>
</dbReference>
<dbReference type="InterPro" id="IPR016137">
    <property type="entry name" value="RGS"/>
</dbReference>
<evidence type="ECO:0000256" key="1">
    <source>
        <dbReference type="ARBA" id="ARBA00010883"/>
    </source>
</evidence>
<feature type="region of interest" description="Disordered" evidence="4">
    <location>
        <begin position="965"/>
        <end position="1017"/>
    </location>
</feature>
<protein>
    <submittedName>
        <fullName evidence="10">Peroxisomal membrane protein PEX13</fullName>
    </submittedName>
</protein>
<feature type="transmembrane region" description="Helical" evidence="5">
    <location>
        <begin position="278"/>
        <end position="296"/>
    </location>
</feature>
<dbReference type="Gene3D" id="2.30.30.40">
    <property type="entry name" value="SH3 Domains"/>
    <property type="match status" value="1"/>
</dbReference>
<dbReference type="InterPro" id="IPR003114">
    <property type="entry name" value="Phox_assoc"/>
</dbReference>
<feature type="region of interest" description="Disordered" evidence="4">
    <location>
        <begin position="1169"/>
        <end position="1213"/>
    </location>
</feature>
<dbReference type="PROSITE" id="PS50195">
    <property type="entry name" value="PX"/>
    <property type="match status" value="1"/>
</dbReference>
<evidence type="ECO:0000259" key="9">
    <source>
        <dbReference type="PROSITE" id="PS51207"/>
    </source>
</evidence>
<evidence type="ECO:0000259" key="8">
    <source>
        <dbReference type="PROSITE" id="PS50195"/>
    </source>
</evidence>
<evidence type="ECO:0000259" key="6">
    <source>
        <dbReference type="PROSITE" id="PS50002"/>
    </source>
</evidence>
<dbReference type="SUPFAM" id="SSF48097">
    <property type="entry name" value="Regulator of G-protein signaling, RGS"/>
    <property type="match status" value="1"/>
</dbReference>
<keyword evidence="5" id="KW-0472">Membrane</keyword>
<evidence type="ECO:0000256" key="2">
    <source>
        <dbReference type="ARBA" id="ARBA00022443"/>
    </source>
</evidence>
<sequence>MSSLPPRPKPWETKAASSPAVATTSTAAAAAAPTVPASAFDSAVATSSSTAPALPDRPAGLGTEAGAMVPAGGYGTGAYGNRYGTTGYGMSSMSPYGGGYGGGLGGYGGMSSYSSPYSRMGGYGGMGGYGSYGGMGGYGGYGGMGGYGVGGMGVPGEGYPPNLTASMQQSTAPAFAVIESLVTAFTSLAQLIESTYMATHSSFFAMVGVADQLGSLKTYLGQVLGVFSILRLGRRLINWLRGKKNGPPEGWANEWSAALNDAGLPGGPNAPRPSAKPLILFLLSAVGLPWLMSRLVKLLIANQQAQAAAAGNLQPLDANGNIDPTKLTFARARWEFRPSEEWELALTPDEIVAVLEMREGQNGAQGWWRGRTRDGRTGWFPGNYVEVIKKPYALHRLSVLGALLVLPLVLSFVLAIAIAAVVTRAICTDDADAPTPAARQRAAVRPLAFTSPAAWARVQQRARDEAAGIAFASVHGLDDPTVAARLDAVLTLIRQSFILPWYQRISPSPAFPDSIESTIRFALGEVGRSAEAVDWPTVVVSRILPIVTEHFQHYRSIEHLSSSIAGASTTTSLPLPLPRASHPALAPLRNSAPETNLPSIEEHFRDHVTRALKVLLPAKEQTEVVNIIVREVVLGAVLMPVFSMLCDSDFWNRQINEQGGRYLREKKQVSKVLSALSTVPISPVSAKGSTPRRQATASITVQSTTKQFDEFMRSIPKLKTLGEARRLRADVDRELRTARGALKRAAGENEERREKATRRAERYIHRLERARTHIDRRIVALSGGAPVLSPRTSVYPGTSDSPLAGKYKANLYGILSDPSSLAFWLEYMERRGRSHLVQFWLTVEGFKDPLEASGQDLALTLANEDGEPRKGNNDNTIGDDISFLYSTYFSTLDHKINVPSKLVLEIAELSSQTGPLSPQDVKRGKKAVFEAQKAVYDQMDDEDWPAFQKSELYLKAVADLKNNTAPRVNRAARASSHSPLGTPTTQTASLMPPDQRSQRRASDVSSPTAQRRPYLVNGNFAPAPVSVAASTSTAAPTFDRPISSASPLVTTPLIMTTPPPPMIHRRSTHLDLLFGVEDDAAASEERNPLFADDGDDDDEEALLEAQRIEAIQAALNEIIASDDMTSSQTLLPPVTPPEIDTDPLNSPSASLILESPDKLDTSASLIIEPSQKHPLAGSKLTSRSAEDLKAPGSMAERPLLGRGKSQQDASAARKRIYRRGSFGDAPNHRQSKSIFDDSLFDEAVETTSILDPDLDDKDHDKVRLAAPGDMQLSIDIGRLKSKIRELAEQDAILESLIRQAELTGNQKELKLLRKSQSSLQREKRTAEFQKSQYEQQEEANRLVPGRTHVSIPSTVVVDDEHDMMRQVVRYQVEIRQVGDDGRTLLSWVVLHRYNEFWELDRAIRDWAAHAGNWRLTDDLRNKVVEIPGKRLVPSISSSFVESRRAGLEKYLQSLLTSAPICDGYLLRNFLSLSSGADASAAHALSNNITAQNIVKTLYKTVASSLDDQLVPSMLDLMSQSLQRQISEVAVAGGRVAEPLAGYMPTALKAGVAGVAAPWMKHDARTPSVTVTADHAMGEAPELPTTSALPVTLQPLEGESATGSFTTPICDLFIEVFDLKENNWLRRQAIVIILQQILGGTIERKFRDTFRQLTSPESVDRLLGGFQNNMWPGGV</sequence>
<keyword evidence="11" id="KW-1185">Reference proteome</keyword>
<dbReference type="InterPro" id="IPR001683">
    <property type="entry name" value="PX_dom"/>
</dbReference>
<reference evidence="10" key="1">
    <citation type="submission" date="2023-10" db="EMBL/GenBank/DDBJ databases">
        <authorList>
            <person name="Noh H."/>
        </authorList>
    </citation>
    <scope>NUCLEOTIDE SEQUENCE</scope>
    <source>
        <strain evidence="10">DUCC4014</strain>
    </source>
</reference>
<dbReference type="RefSeq" id="XP_062631311.1">
    <property type="nucleotide sequence ID" value="XM_062775327.1"/>
</dbReference>
<dbReference type="EMBL" id="CP086719">
    <property type="protein sequence ID" value="WOO85285.1"/>
    <property type="molecule type" value="Genomic_DNA"/>
</dbReference>
<dbReference type="GO" id="GO:0016020">
    <property type="term" value="C:membrane"/>
    <property type="evidence" value="ECO:0007669"/>
    <property type="project" value="InterPro"/>
</dbReference>
<dbReference type="PANTHER" id="PTHR22775">
    <property type="entry name" value="SORTING NEXIN"/>
    <property type="match status" value="1"/>
</dbReference>
<dbReference type="InterPro" id="IPR036028">
    <property type="entry name" value="SH3-like_dom_sf"/>
</dbReference>
<dbReference type="InterPro" id="IPR044926">
    <property type="entry name" value="RGS_subdomain_2"/>
</dbReference>
<evidence type="ECO:0000256" key="5">
    <source>
        <dbReference type="SAM" id="Phobius"/>
    </source>
</evidence>
<evidence type="ECO:0000313" key="11">
    <source>
        <dbReference type="Proteomes" id="UP000827549"/>
    </source>
</evidence>
<dbReference type="SMART" id="SM00313">
    <property type="entry name" value="PXA"/>
    <property type="match status" value="1"/>
</dbReference>
<dbReference type="Pfam" id="PF07653">
    <property type="entry name" value="SH3_2"/>
    <property type="match status" value="1"/>
</dbReference>
<feature type="region of interest" description="Disordered" evidence="4">
    <location>
        <begin position="1"/>
        <end position="27"/>
    </location>
</feature>
<keyword evidence="2 3" id="KW-0728">SH3 domain</keyword>
<feature type="domain" description="SH3" evidence="6">
    <location>
        <begin position="325"/>
        <end position="390"/>
    </location>
</feature>
<dbReference type="InterPro" id="IPR036871">
    <property type="entry name" value="PX_dom_sf"/>
</dbReference>
<dbReference type="SMART" id="SM00315">
    <property type="entry name" value="RGS"/>
    <property type="match status" value="1"/>
</dbReference>
<dbReference type="Proteomes" id="UP000827549">
    <property type="component" value="Chromosome 6"/>
</dbReference>
<dbReference type="SUPFAM" id="SSF64268">
    <property type="entry name" value="PX domain"/>
    <property type="match status" value="1"/>
</dbReference>
<dbReference type="Gene3D" id="3.30.1520.10">
    <property type="entry name" value="Phox-like domain"/>
    <property type="match status" value="1"/>
</dbReference>
<feature type="domain" description="RGS" evidence="7">
    <location>
        <begin position="810"/>
        <end position="957"/>
    </location>
</feature>
<dbReference type="Pfam" id="PF00787">
    <property type="entry name" value="PX"/>
    <property type="match status" value="1"/>
</dbReference>
<feature type="domain" description="PX" evidence="8">
    <location>
        <begin position="1348"/>
        <end position="1477"/>
    </location>
</feature>
<dbReference type="InterPro" id="IPR013937">
    <property type="entry name" value="Sorting_nexin_C"/>
</dbReference>
<dbReference type="GO" id="GO:0016560">
    <property type="term" value="P:protein import into peroxisome matrix, docking"/>
    <property type="evidence" value="ECO:0007669"/>
    <property type="project" value="InterPro"/>
</dbReference>
<dbReference type="Pfam" id="PF02194">
    <property type="entry name" value="PXA"/>
    <property type="match status" value="1"/>
</dbReference>
<evidence type="ECO:0000256" key="3">
    <source>
        <dbReference type="PROSITE-ProRule" id="PRU00192"/>
    </source>
</evidence>
<dbReference type="Pfam" id="PF00615">
    <property type="entry name" value="RGS"/>
    <property type="match status" value="1"/>
</dbReference>
<comment type="similarity">
    <text evidence="1">Belongs to the sorting nexin family.</text>
</comment>
<dbReference type="SUPFAM" id="SSF50044">
    <property type="entry name" value="SH3-domain"/>
    <property type="match status" value="1"/>
</dbReference>
<evidence type="ECO:0000256" key="4">
    <source>
        <dbReference type="SAM" id="MobiDB-lite"/>
    </source>
</evidence>
<dbReference type="Pfam" id="PF08628">
    <property type="entry name" value="Nexin_C"/>
    <property type="match status" value="1"/>
</dbReference>
<gene>
    <name evidence="10" type="primary">PEX13</name>
    <name evidence="10" type="ORF">LOC62_06G008787</name>
</gene>
<dbReference type="SMART" id="SM00312">
    <property type="entry name" value="PX"/>
    <property type="match status" value="1"/>
</dbReference>
<dbReference type="GO" id="GO:0005777">
    <property type="term" value="C:peroxisome"/>
    <property type="evidence" value="ECO:0007669"/>
    <property type="project" value="InterPro"/>
</dbReference>